<feature type="domain" description="DUF2059" evidence="2">
    <location>
        <begin position="98"/>
        <end position="154"/>
    </location>
</feature>
<dbReference type="Proteomes" id="UP000566995">
    <property type="component" value="Unassembled WGS sequence"/>
</dbReference>
<comment type="caution">
    <text evidence="3">The sequence shown here is derived from an EMBL/GenBank/DDBJ whole genome shotgun (WGS) entry which is preliminary data.</text>
</comment>
<evidence type="ECO:0000259" key="2">
    <source>
        <dbReference type="Pfam" id="PF09832"/>
    </source>
</evidence>
<accession>A0A7W7KFG6</accession>
<reference evidence="3 4" key="1">
    <citation type="submission" date="2020-08" db="EMBL/GenBank/DDBJ databases">
        <title>Functional genomics of gut bacteria from endangered species of beetles.</title>
        <authorList>
            <person name="Carlos-Shanley C."/>
        </authorList>
    </citation>
    <scope>NUCLEOTIDE SEQUENCE [LARGE SCALE GENOMIC DNA]</scope>
    <source>
        <strain evidence="3 4">S00179</strain>
    </source>
</reference>
<gene>
    <name evidence="3" type="ORF">HNP46_000135</name>
</gene>
<evidence type="ECO:0000313" key="3">
    <source>
        <dbReference type="EMBL" id="MBB4861324.1"/>
    </source>
</evidence>
<dbReference type="InterPro" id="IPR018637">
    <property type="entry name" value="DUF2059"/>
</dbReference>
<dbReference type="EMBL" id="JACHLI010000001">
    <property type="protein sequence ID" value="MBB4861324.1"/>
    <property type="molecule type" value="Genomic_DNA"/>
</dbReference>
<proteinExistence type="predicted"/>
<evidence type="ECO:0000313" key="4">
    <source>
        <dbReference type="Proteomes" id="UP000566995"/>
    </source>
</evidence>
<protein>
    <recommendedName>
        <fullName evidence="2">DUF2059 domain-containing protein</fullName>
    </recommendedName>
</protein>
<name>A0A7W7KFG6_PSENT</name>
<sequence length="171" mass="18997">MRKMIRMAVAMTAICYMALATKAKAEQITVEKIDAINELLQASGLAQSPEQLARQAAKANGQEVRRRFAGKPEQVYVRAEQIVYEAYMSKADAIKQANQKVVMAYASGLTADEINQLNSFYHSKLGRKSVFMGSETLRFRMEQSESLSQQLGQDIAARLKSELGEELGLSN</sequence>
<dbReference type="RefSeq" id="WP_184585594.1">
    <property type="nucleotide sequence ID" value="NZ_JACHLI010000001.1"/>
</dbReference>
<dbReference type="Pfam" id="PF09832">
    <property type="entry name" value="DUF2059"/>
    <property type="match status" value="1"/>
</dbReference>
<dbReference type="AlphaFoldDB" id="A0A7W7KFG6"/>
<feature type="signal peptide" evidence="1">
    <location>
        <begin position="1"/>
        <end position="25"/>
    </location>
</feature>
<feature type="chain" id="PRO_5031238748" description="DUF2059 domain-containing protein" evidence="1">
    <location>
        <begin position="26"/>
        <end position="171"/>
    </location>
</feature>
<keyword evidence="1" id="KW-0732">Signal</keyword>
<organism evidence="3 4">
    <name type="scientific">Pseudomonas nitroreducens</name>
    <dbReference type="NCBI Taxonomy" id="46680"/>
    <lineage>
        <taxon>Bacteria</taxon>
        <taxon>Pseudomonadati</taxon>
        <taxon>Pseudomonadota</taxon>
        <taxon>Gammaproteobacteria</taxon>
        <taxon>Pseudomonadales</taxon>
        <taxon>Pseudomonadaceae</taxon>
        <taxon>Pseudomonas</taxon>
    </lineage>
</organism>
<evidence type="ECO:0000256" key="1">
    <source>
        <dbReference type="SAM" id="SignalP"/>
    </source>
</evidence>